<dbReference type="AlphaFoldDB" id="B7IGU9"/>
<reference evidence="1 2" key="1">
    <citation type="journal article" date="2009" name="J. Bacteriol.">
        <title>The genome of Thermosipho africanus TCF52B: lateral genetic connections to the Firmicutes and Archaea.</title>
        <authorList>
            <person name="Nesboe C.L."/>
            <person name="Bapteste E."/>
            <person name="Curtis B."/>
            <person name="Dahle H."/>
            <person name="Lopez P."/>
            <person name="Macleod D."/>
            <person name="Dlutek M."/>
            <person name="Bowman S."/>
            <person name="Zhaxybayeva O."/>
            <person name="Birkeland N.-K."/>
            <person name="Doolittle W.F."/>
        </authorList>
    </citation>
    <scope>NUCLEOTIDE SEQUENCE [LARGE SCALE GENOMIC DNA]</scope>
    <source>
        <strain evidence="1 2">TCF52B</strain>
    </source>
</reference>
<gene>
    <name evidence="1" type="ordered locus">THA_853</name>
</gene>
<dbReference type="Proteomes" id="UP000002453">
    <property type="component" value="Chromosome"/>
</dbReference>
<keyword evidence="2" id="KW-1185">Reference proteome</keyword>
<sequence length="62" mass="6940">MLSIIEKISSSKIPTISLVLSFIPKIIFPPEPLANATTVFKKDSIFLAESLSLNSKFYLHLF</sequence>
<name>B7IGU9_THEAB</name>
<dbReference type="EMBL" id="CP001185">
    <property type="protein sequence ID" value="ACJ75313.1"/>
    <property type="molecule type" value="Genomic_DNA"/>
</dbReference>
<evidence type="ECO:0000313" key="2">
    <source>
        <dbReference type="Proteomes" id="UP000002453"/>
    </source>
</evidence>
<dbReference type="KEGG" id="taf:THA_853"/>
<evidence type="ECO:0000313" key="1">
    <source>
        <dbReference type="EMBL" id="ACJ75313.1"/>
    </source>
</evidence>
<accession>B7IGU9</accession>
<dbReference type="HOGENOM" id="CLU_2902811_0_0_0"/>
<protein>
    <submittedName>
        <fullName evidence="1">Uncharacterized protein</fullName>
    </submittedName>
</protein>
<organism evidence="1 2">
    <name type="scientific">Thermosipho africanus (strain TCF52B)</name>
    <dbReference type="NCBI Taxonomy" id="484019"/>
    <lineage>
        <taxon>Bacteria</taxon>
        <taxon>Thermotogati</taxon>
        <taxon>Thermotogota</taxon>
        <taxon>Thermotogae</taxon>
        <taxon>Thermotogales</taxon>
        <taxon>Fervidobacteriaceae</taxon>
        <taxon>Thermosipho</taxon>
    </lineage>
</organism>
<proteinExistence type="predicted"/>